<dbReference type="Proteomes" id="UP000505377">
    <property type="component" value="Chromosome"/>
</dbReference>
<dbReference type="NCBIfam" id="TIGR00026">
    <property type="entry name" value="hi_GC_TIGR00026"/>
    <property type="match status" value="1"/>
</dbReference>
<dbReference type="Pfam" id="PF04075">
    <property type="entry name" value="F420H2_quin_red"/>
    <property type="match status" value="1"/>
</dbReference>
<dbReference type="GO" id="GO:0016491">
    <property type="term" value="F:oxidoreductase activity"/>
    <property type="evidence" value="ECO:0007669"/>
    <property type="project" value="InterPro"/>
</dbReference>
<dbReference type="InterPro" id="IPR012312">
    <property type="entry name" value="Hemerythrin-like"/>
</dbReference>
<evidence type="ECO:0000259" key="3">
    <source>
        <dbReference type="Pfam" id="PF01814"/>
    </source>
</evidence>
<dbReference type="PANTHER" id="PTHR39428:SF3">
    <property type="entry name" value="DEAZAFLAVIN-DEPENDENT NITROREDUCTASE"/>
    <property type="match status" value="1"/>
</dbReference>
<dbReference type="Gene3D" id="2.30.110.10">
    <property type="entry name" value="Electron Transport, Fmn-binding Protein, Chain A"/>
    <property type="match status" value="1"/>
</dbReference>
<gene>
    <name evidence="4" type="ORF">HOP40_20675</name>
</gene>
<dbReference type="InterPro" id="IPR012349">
    <property type="entry name" value="Split_barrel_FMN-bd"/>
</dbReference>
<dbReference type="InterPro" id="IPR004378">
    <property type="entry name" value="F420H2_quin_Rdtase"/>
</dbReference>
<protein>
    <submittedName>
        <fullName evidence="4">Nitroreductase family deazaflavin-dependent oxidoreductase</fullName>
    </submittedName>
</protein>
<reference evidence="4 5" key="1">
    <citation type="submission" date="2020-05" db="EMBL/GenBank/DDBJ databases">
        <authorList>
            <person name="Mo P."/>
        </authorList>
    </citation>
    <scope>NUCLEOTIDE SEQUENCE [LARGE SCALE GENOMIC DNA]</scope>
    <source>
        <strain evidence="4 5">Gen01</strain>
    </source>
</reference>
<evidence type="ECO:0000313" key="5">
    <source>
        <dbReference type="Proteomes" id="UP000505377"/>
    </source>
</evidence>
<dbReference type="GO" id="GO:0005886">
    <property type="term" value="C:plasma membrane"/>
    <property type="evidence" value="ECO:0007669"/>
    <property type="project" value="TreeGrafter"/>
</dbReference>
<feature type="domain" description="Hemerythrin-like" evidence="3">
    <location>
        <begin position="4"/>
        <end position="129"/>
    </location>
</feature>
<evidence type="ECO:0000256" key="1">
    <source>
        <dbReference type="ARBA" id="ARBA00008710"/>
    </source>
</evidence>
<organism evidence="4 5">
    <name type="scientific">Pseudonocardia broussonetiae</name>
    <dbReference type="NCBI Taxonomy" id="2736640"/>
    <lineage>
        <taxon>Bacteria</taxon>
        <taxon>Bacillati</taxon>
        <taxon>Actinomycetota</taxon>
        <taxon>Actinomycetes</taxon>
        <taxon>Pseudonocardiales</taxon>
        <taxon>Pseudonocardiaceae</taxon>
        <taxon>Pseudonocardia</taxon>
    </lineage>
</organism>
<dbReference type="Gene3D" id="1.20.120.520">
    <property type="entry name" value="nmb1532 protein domain like"/>
    <property type="match status" value="1"/>
</dbReference>
<keyword evidence="5" id="KW-1185">Reference proteome</keyword>
<evidence type="ECO:0000256" key="2">
    <source>
        <dbReference type="ARBA" id="ARBA00049106"/>
    </source>
</evidence>
<proteinExistence type="inferred from homology"/>
<dbReference type="Pfam" id="PF01814">
    <property type="entry name" value="Hemerythrin"/>
    <property type="match status" value="1"/>
</dbReference>
<comment type="similarity">
    <text evidence="1">Belongs to the F420H(2)-dependent quinone reductase family.</text>
</comment>
<dbReference type="CDD" id="cd12108">
    <property type="entry name" value="Hr-like"/>
    <property type="match status" value="1"/>
</dbReference>
<name>A0A6M6JTN8_9PSEU</name>
<dbReference type="AlphaFoldDB" id="A0A6M6JTN8"/>
<evidence type="ECO:0000313" key="4">
    <source>
        <dbReference type="EMBL" id="QJY50780.1"/>
    </source>
</evidence>
<dbReference type="GO" id="GO:0070967">
    <property type="term" value="F:coenzyme F420 binding"/>
    <property type="evidence" value="ECO:0007669"/>
    <property type="project" value="TreeGrafter"/>
</dbReference>
<dbReference type="KEGG" id="pbro:HOP40_20675"/>
<accession>A0A6M6JTN8</accession>
<dbReference type="EMBL" id="CP053564">
    <property type="protein sequence ID" value="QJY50780.1"/>
    <property type="molecule type" value="Genomic_DNA"/>
</dbReference>
<sequence>MVVIHRILRRGFQELADLVRHTPAGDTRHAALVAGHADFHLNGLHHHHTAEDEHIWPRLLERATPNAELVARMQAQHDGVAALTTEVRTLLVPWREAPAANEALAAAIDGLGVALGEHLDEEESQILPIIRAHITPAEWQEVGERAFAGFTDDEKLIATGQLEETATPAETAMMMGDLPLPIRLYWRVVGRRRYTRHMQQVRRNLPRAANPRSRARGGVSSRVLPAVLRRANAAAVGLYRRTDGRVGGTAKGLPALLLTVPGRRTGVPHTVVVAYFPHRGGYLVAASSGGAEAEPQWIRNLAATSTAQVQIRGTVTDVAVRVPDRAERDALWSDVVLATAPFFADYERRSGRVIKVAVLTPASR</sequence>
<comment type="catalytic activity">
    <reaction evidence="2">
        <text>oxidized coenzyme F420-(gamma-L-Glu)(n) + a quinol + H(+) = reduced coenzyme F420-(gamma-L-Glu)(n) + a quinone</text>
        <dbReference type="Rhea" id="RHEA:39663"/>
        <dbReference type="Rhea" id="RHEA-COMP:12939"/>
        <dbReference type="Rhea" id="RHEA-COMP:14378"/>
        <dbReference type="ChEBI" id="CHEBI:15378"/>
        <dbReference type="ChEBI" id="CHEBI:24646"/>
        <dbReference type="ChEBI" id="CHEBI:132124"/>
        <dbReference type="ChEBI" id="CHEBI:133980"/>
        <dbReference type="ChEBI" id="CHEBI:139511"/>
    </reaction>
</comment>
<dbReference type="PANTHER" id="PTHR39428">
    <property type="entry name" value="F420H(2)-DEPENDENT QUINONE REDUCTASE RV1261C"/>
    <property type="match status" value="1"/>
</dbReference>